<dbReference type="InterPro" id="IPR008166">
    <property type="entry name" value="Glyco_transf_92"/>
</dbReference>
<evidence type="ECO:0000256" key="3">
    <source>
        <dbReference type="ARBA" id="ARBA00022679"/>
    </source>
</evidence>
<dbReference type="InterPro" id="IPR029044">
    <property type="entry name" value="Nucleotide-diphossugar_trans"/>
</dbReference>
<keyword evidence="5" id="KW-1133">Transmembrane helix</keyword>
<comment type="caution">
    <text evidence="7">The sequence shown here is derived from an EMBL/GenBank/DDBJ whole genome shotgun (WGS) entry which is preliminary data.</text>
</comment>
<proteinExistence type="predicted"/>
<dbReference type="PANTHER" id="PTHR21461">
    <property type="entry name" value="GLYCOSYLTRANSFERASE FAMILY 92 PROTEIN"/>
    <property type="match status" value="1"/>
</dbReference>
<sequence length="300" mass="33705">MLRKLLQRAKISKLGLATPRPRAGRHGIAIAAIMRNEARFVAEWARFHHAVGVRHFIVYDDASTDGTPDILRRTLPDGALTILPWAQRLSDIRLGREIHNQVLAYAHAAGNFGPDFRWMAFIDVDEFLVPRRGDSLTEALAPLEDIPNVSLPWHMFGFSGHDQPPPGGVLENYVMRARDPMSDAPGIRAFKMLVDPCRLTALRIHSMETDGNDATWNDAGQKASLSTRDRADFYSTASVQLNHYYTRSRADLEAKIARGPNLVAKRDEYRRKVMRTVNSIESDLVEDTAARDLARRLGLS</sequence>
<evidence type="ECO:0000256" key="6">
    <source>
        <dbReference type="ARBA" id="ARBA00023136"/>
    </source>
</evidence>
<dbReference type="Pfam" id="PF01697">
    <property type="entry name" value="Glyco_transf_92"/>
    <property type="match status" value="1"/>
</dbReference>
<keyword evidence="3 7" id="KW-0808">Transferase</keyword>
<keyword evidence="8" id="KW-1185">Reference proteome</keyword>
<keyword evidence="6" id="KW-0472">Membrane</keyword>
<dbReference type="PANTHER" id="PTHR21461:SF69">
    <property type="entry name" value="GLYCOSYLTRANSFERASE FAMILY 92 PROTEIN"/>
    <property type="match status" value="1"/>
</dbReference>
<keyword evidence="2" id="KW-0328">Glycosyltransferase</keyword>
<dbReference type="GO" id="GO:0005737">
    <property type="term" value="C:cytoplasm"/>
    <property type="evidence" value="ECO:0007669"/>
    <property type="project" value="TreeGrafter"/>
</dbReference>
<dbReference type="GO" id="GO:0016757">
    <property type="term" value="F:glycosyltransferase activity"/>
    <property type="evidence" value="ECO:0007669"/>
    <property type="project" value="UniProtKB-KW"/>
</dbReference>
<reference evidence="7 8" key="1">
    <citation type="submission" date="2018-01" db="EMBL/GenBank/DDBJ databases">
        <title>Genomic Encyclopedia of Archaeal and Bacterial Type Strains, Phase II (KMG-II): from individual species to whole genera.</title>
        <authorList>
            <person name="Goeker M."/>
        </authorList>
    </citation>
    <scope>NUCLEOTIDE SEQUENCE [LARGE SCALE GENOMIC DNA]</scope>
    <source>
        <strain evidence="7 8">DSM 12048</strain>
    </source>
</reference>
<dbReference type="GO" id="GO:0016020">
    <property type="term" value="C:membrane"/>
    <property type="evidence" value="ECO:0007669"/>
    <property type="project" value="UniProtKB-SubCell"/>
</dbReference>
<evidence type="ECO:0000313" key="7">
    <source>
        <dbReference type="EMBL" id="PPB80718.1"/>
    </source>
</evidence>
<dbReference type="OrthoDB" id="1997677at2"/>
<keyword evidence="4" id="KW-0812">Transmembrane</keyword>
<accession>A0A2S5JH76</accession>
<evidence type="ECO:0000313" key="8">
    <source>
        <dbReference type="Proteomes" id="UP000239736"/>
    </source>
</evidence>
<name>A0A2S5JH76_9RHOB</name>
<evidence type="ECO:0000256" key="5">
    <source>
        <dbReference type="ARBA" id="ARBA00022989"/>
    </source>
</evidence>
<dbReference type="Proteomes" id="UP000239736">
    <property type="component" value="Unassembled WGS sequence"/>
</dbReference>
<dbReference type="SUPFAM" id="SSF53448">
    <property type="entry name" value="Nucleotide-diphospho-sugar transferases"/>
    <property type="match status" value="1"/>
</dbReference>
<evidence type="ECO:0000256" key="4">
    <source>
        <dbReference type="ARBA" id="ARBA00022692"/>
    </source>
</evidence>
<dbReference type="EMBL" id="PRDS01000004">
    <property type="protein sequence ID" value="PPB80718.1"/>
    <property type="molecule type" value="Genomic_DNA"/>
</dbReference>
<gene>
    <name evidence="7" type="ORF">LV82_01450</name>
</gene>
<comment type="subcellular location">
    <subcellularLocation>
        <location evidence="1">Membrane</location>
        <topology evidence="1">Single-pass membrane protein</topology>
    </subcellularLocation>
</comment>
<organism evidence="7 8">
    <name type="scientific">Albidovulum inexpectatum</name>
    <dbReference type="NCBI Taxonomy" id="196587"/>
    <lineage>
        <taxon>Bacteria</taxon>
        <taxon>Pseudomonadati</taxon>
        <taxon>Pseudomonadota</taxon>
        <taxon>Alphaproteobacteria</taxon>
        <taxon>Rhodobacterales</taxon>
        <taxon>Paracoccaceae</taxon>
        <taxon>Albidovulum</taxon>
    </lineage>
</organism>
<evidence type="ECO:0000256" key="1">
    <source>
        <dbReference type="ARBA" id="ARBA00004167"/>
    </source>
</evidence>
<evidence type="ECO:0000256" key="2">
    <source>
        <dbReference type="ARBA" id="ARBA00022676"/>
    </source>
</evidence>
<dbReference type="AlphaFoldDB" id="A0A2S5JH76"/>
<protein>
    <submittedName>
        <fullName evidence="7">Glycosyl transferase family 92</fullName>
    </submittedName>
</protein>
<dbReference type="RefSeq" id="WP_104070340.1">
    <property type="nucleotide sequence ID" value="NZ_PRDS01000004.1"/>
</dbReference>